<protein>
    <submittedName>
        <fullName evidence="2">Uncharacterized protein</fullName>
    </submittedName>
</protein>
<sequence>MGDWEDDWDESWGRDDLPVLTSPSGLEQTRDDIDVGWGERTWSDAPSADTEDLERFLRDRPPHYGD</sequence>
<feature type="compositionally biased region" description="Basic and acidic residues" evidence="1">
    <location>
        <begin position="53"/>
        <end position="66"/>
    </location>
</feature>
<reference evidence="2" key="1">
    <citation type="submission" date="2021-04" db="EMBL/GenBank/DDBJ databases">
        <title>Genome based classification of Actinospica acidithermotolerans sp. nov., an actinobacterium isolated from an Indonesian hot spring.</title>
        <authorList>
            <person name="Kusuma A.B."/>
            <person name="Putra K.E."/>
            <person name="Nafisah S."/>
            <person name="Loh J."/>
            <person name="Nouioui I."/>
            <person name="Goodfellow M."/>
        </authorList>
    </citation>
    <scope>NUCLEOTIDE SEQUENCE</scope>
    <source>
        <strain evidence="2">DSM 45618</strain>
    </source>
</reference>
<evidence type="ECO:0000313" key="2">
    <source>
        <dbReference type="EMBL" id="MBS2962637.1"/>
    </source>
</evidence>
<organism evidence="2 3">
    <name type="scientific">Actinocrinis puniceicyclus</name>
    <dbReference type="NCBI Taxonomy" id="977794"/>
    <lineage>
        <taxon>Bacteria</taxon>
        <taxon>Bacillati</taxon>
        <taxon>Actinomycetota</taxon>
        <taxon>Actinomycetes</taxon>
        <taxon>Catenulisporales</taxon>
        <taxon>Actinospicaceae</taxon>
        <taxon>Actinocrinis</taxon>
    </lineage>
</organism>
<feature type="region of interest" description="Disordered" evidence="1">
    <location>
        <begin position="1"/>
        <end position="66"/>
    </location>
</feature>
<comment type="caution">
    <text evidence="2">The sequence shown here is derived from an EMBL/GenBank/DDBJ whole genome shotgun (WGS) entry which is preliminary data.</text>
</comment>
<dbReference type="RefSeq" id="WP_211465517.1">
    <property type="nucleotide sequence ID" value="NZ_JAGSXH010000013.1"/>
</dbReference>
<evidence type="ECO:0000313" key="3">
    <source>
        <dbReference type="Proteomes" id="UP000677913"/>
    </source>
</evidence>
<feature type="compositionally biased region" description="Acidic residues" evidence="1">
    <location>
        <begin position="1"/>
        <end position="10"/>
    </location>
</feature>
<gene>
    <name evidence="2" type="ORF">KGA66_06240</name>
</gene>
<evidence type="ECO:0000256" key="1">
    <source>
        <dbReference type="SAM" id="MobiDB-lite"/>
    </source>
</evidence>
<proteinExistence type="predicted"/>
<keyword evidence="3" id="KW-1185">Reference proteome</keyword>
<dbReference type="EMBL" id="JAGSXH010000013">
    <property type="protein sequence ID" value="MBS2962637.1"/>
    <property type="molecule type" value="Genomic_DNA"/>
</dbReference>
<name>A0A8J7WM28_9ACTN</name>
<dbReference type="AlphaFoldDB" id="A0A8J7WM28"/>
<accession>A0A8J7WM28</accession>
<dbReference type="Proteomes" id="UP000677913">
    <property type="component" value="Unassembled WGS sequence"/>
</dbReference>